<evidence type="ECO:0000313" key="2">
    <source>
        <dbReference type="EMBL" id="OEJ75364.1"/>
    </source>
</evidence>
<evidence type="ECO:0000256" key="1">
    <source>
        <dbReference type="SAM" id="Phobius"/>
    </source>
</evidence>
<organism evidence="2">
    <name type="scientific">Desertifilum tharense IPPAS B-1220</name>
    <dbReference type="NCBI Taxonomy" id="1781255"/>
    <lineage>
        <taxon>Bacteria</taxon>
        <taxon>Bacillati</taxon>
        <taxon>Cyanobacteriota</taxon>
        <taxon>Cyanophyceae</taxon>
        <taxon>Desertifilales</taxon>
        <taxon>Desertifilaceae</taxon>
        <taxon>Desertifilum</taxon>
    </lineage>
</organism>
<dbReference type="RefSeq" id="WP_069966968.1">
    <property type="nucleotide sequence ID" value="NZ_CM124774.1"/>
</dbReference>
<sequence>MTDINDLVQQLAEVDEEALQIQLGKQAQRLAADLTESASIDSIDVEMLEAVPRGGDTDKALELGQRLFKRLNAEAYDLMCGSDPFGDGGKTMQQIEAAYKGGSTQAAGVIAPILVASLGLAPAIAAIISTLIVQKFAKATGDTICGMWKESIN</sequence>
<dbReference type="OrthoDB" id="455104at2"/>
<protein>
    <submittedName>
        <fullName evidence="2">Uncharacterized protein</fullName>
    </submittedName>
</protein>
<keyword evidence="1" id="KW-0472">Membrane</keyword>
<gene>
    <name evidence="2" type="ORF">BH720_09570</name>
</gene>
<keyword evidence="1" id="KW-1133">Transmembrane helix</keyword>
<proteinExistence type="predicted"/>
<dbReference type="AlphaFoldDB" id="A0A1E5QL87"/>
<name>A0A1E5QL87_9CYAN</name>
<accession>A0A1E5QL87</accession>
<dbReference type="EMBL" id="MJGC01000051">
    <property type="protein sequence ID" value="OEJ75364.1"/>
    <property type="molecule type" value="Genomic_DNA"/>
</dbReference>
<comment type="caution">
    <text evidence="2">The sequence shown here is derived from an EMBL/GenBank/DDBJ whole genome shotgun (WGS) entry which is preliminary data.</text>
</comment>
<feature type="transmembrane region" description="Helical" evidence="1">
    <location>
        <begin position="109"/>
        <end position="133"/>
    </location>
</feature>
<reference evidence="2" key="1">
    <citation type="submission" date="2016-09" db="EMBL/GenBank/DDBJ databases">
        <title>Draft genome of thermotolerant cyanobacterium Desertifilum sp. strain IPPAS B-1220.</title>
        <authorList>
            <person name="Sinetova M.A."/>
            <person name="Bolakhan K."/>
            <person name="Zayadan B.K."/>
            <person name="Mironov K.S."/>
            <person name="Ustinova V."/>
            <person name="Kupriyanova E.V."/>
            <person name="Sidorov R.A."/>
            <person name="Skrypnik A.N."/>
            <person name="Gogoleva N.E."/>
            <person name="Gogolev Y.V."/>
            <person name="Los D.A."/>
        </authorList>
    </citation>
    <scope>NUCLEOTIDE SEQUENCE [LARGE SCALE GENOMIC DNA]</scope>
    <source>
        <strain evidence="2">IPPAS B-1220</strain>
    </source>
</reference>
<keyword evidence="1" id="KW-0812">Transmembrane</keyword>
<dbReference type="STRING" id="1781255.BH720_09570"/>